<feature type="signal peptide" evidence="1">
    <location>
        <begin position="1"/>
        <end position="18"/>
    </location>
</feature>
<evidence type="ECO:0008006" key="4">
    <source>
        <dbReference type="Google" id="ProtNLM"/>
    </source>
</evidence>
<reference evidence="2 3" key="1">
    <citation type="submission" date="2016-10" db="EMBL/GenBank/DDBJ databases">
        <authorList>
            <person name="Varghese N."/>
            <person name="Submissions S."/>
        </authorList>
    </citation>
    <scope>NUCLEOTIDE SEQUENCE [LARGE SCALE GENOMIC DNA]</scope>
    <source>
        <strain evidence="2 3">DSM 21822</strain>
    </source>
</reference>
<name>A0A1I4CLY5_9HYPH</name>
<keyword evidence="3" id="KW-1185">Reference proteome</keyword>
<evidence type="ECO:0000313" key="2">
    <source>
        <dbReference type="EMBL" id="SFK81259.1"/>
    </source>
</evidence>
<feature type="chain" id="PRO_5009302588" description="YARHG domain-containing protein" evidence="1">
    <location>
        <begin position="19"/>
        <end position="81"/>
    </location>
</feature>
<accession>A0A1I4CLY5</accession>
<dbReference type="EMBL" id="FOSL01000013">
    <property type="protein sequence ID" value="SFK81259.1"/>
    <property type="molecule type" value="Genomic_DNA"/>
</dbReference>
<sequence>MKVFLFSTAIVFSTPSFAFDAQPVILQFYDASYACEAGENHDGEKISEDLVKKACADKANLTSRLAENGYCFKEHEWLPCT</sequence>
<organism evidence="2 3">
    <name type="scientific">Neomesorhizobium albiziae</name>
    <dbReference type="NCBI Taxonomy" id="335020"/>
    <lineage>
        <taxon>Bacteria</taxon>
        <taxon>Pseudomonadati</taxon>
        <taxon>Pseudomonadota</taxon>
        <taxon>Alphaproteobacteria</taxon>
        <taxon>Hyphomicrobiales</taxon>
        <taxon>Phyllobacteriaceae</taxon>
        <taxon>Neomesorhizobium</taxon>
    </lineage>
</organism>
<proteinExistence type="predicted"/>
<protein>
    <recommendedName>
        <fullName evidence="4">YARHG domain-containing protein</fullName>
    </recommendedName>
</protein>
<dbReference type="AlphaFoldDB" id="A0A1I4CLY5"/>
<dbReference type="Proteomes" id="UP000323300">
    <property type="component" value="Unassembled WGS sequence"/>
</dbReference>
<keyword evidence="1" id="KW-0732">Signal</keyword>
<gene>
    <name evidence="2" type="ORF">SAMN04488498_113102</name>
</gene>
<evidence type="ECO:0000313" key="3">
    <source>
        <dbReference type="Proteomes" id="UP000323300"/>
    </source>
</evidence>
<evidence type="ECO:0000256" key="1">
    <source>
        <dbReference type="SAM" id="SignalP"/>
    </source>
</evidence>
<dbReference type="RefSeq" id="WP_149762037.1">
    <property type="nucleotide sequence ID" value="NZ_BSPE01000003.1"/>
</dbReference>